<comment type="caution">
    <text evidence="11">The sequence shown here is derived from an EMBL/GenBank/DDBJ whole genome shotgun (WGS) entry which is preliminary data.</text>
</comment>
<keyword evidence="6" id="KW-0547">Nucleotide-binding</keyword>
<dbReference type="PANTHER" id="PTHR11406:SF23">
    <property type="entry name" value="PHOSPHOGLYCERATE KINASE 1, CHLOROPLASTIC-RELATED"/>
    <property type="match status" value="1"/>
</dbReference>
<keyword evidence="7 10" id="KW-0418">Kinase</keyword>
<dbReference type="GO" id="GO:0006094">
    <property type="term" value="P:gluconeogenesis"/>
    <property type="evidence" value="ECO:0007669"/>
    <property type="project" value="TreeGrafter"/>
</dbReference>
<evidence type="ECO:0000256" key="4">
    <source>
        <dbReference type="ARBA" id="ARBA00016471"/>
    </source>
</evidence>
<reference evidence="11" key="1">
    <citation type="submission" date="2020-10" db="EMBL/GenBank/DDBJ databases">
        <authorList>
            <person name="Gilroy R."/>
        </authorList>
    </citation>
    <scope>NUCLEOTIDE SEQUENCE</scope>
    <source>
        <strain evidence="11">1748</strain>
    </source>
</reference>
<comment type="similarity">
    <text evidence="10">Belongs to the phosphoglycerate kinase family.</text>
</comment>
<evidence type="ECO:0000256" key="2">
    <source>
        <dbReference type="ARBA" id="ARBA00004838"/>
    </source>
</evidence>
<evidence type="ECO:0000256" key="5">
    <source>
        <dbReference type="ARBA" id="ARBA00022679"/>
    </source>
</evidence>
<evidence type="ECO:0000256" key="7">
    <source>
        <dbReference type="ARBA" id="ARBA00022777"/>
    </source>
</evidence>
<comment type="catalytic activity">
    <reaction evidence="1 10">
        <text>(2R)-3-phosphoglycerate + ATP = (2R)-3-phospho-glyceroyl phosphate + ADP</text>
        <dbReference type="Rhea" id="RHEA:14801"/>
        <dbReference type="ChEBI" id="CHEBI:30616"/>
        <dbReference type="ChEBI" id="CHEBI:57604"/>
        <dbReference type="ChEBI" id="CHEBI:58272"/>
        <dbReference type="ChEBI" id="CHEBI:456216"/>
        <dbReference type="EC" id="2.7.2.3"/>
    </reaction>
</comment>
<name>A0A9D9GRU2_9BACL</name>
<keyword evidence="8" id="KW-0067">ATP-binding</keyword>
<dbReference type="InterPro" id="IPR015911">
    <property type="entry name" value="Phosphoglycerate_kinase_CS"/>
</dbReference>
<gene>
    <name evidence="11" type="primary">pgk</name>
    <name evidence="11" type="ORF">IAC78_03255</name>
</gene>
<keyword evidence="9" id="KW-0324">Glycolysis</keyword>
<protein>
    <recommendedName>
        <fullName evidence="4 10">Phosphoglycerate kinase</fullName>
        <ecNumber evidence="3 10">2.7.2.3</ecNumber>
    </recommendedName>
</protein>
<organism evidence="11 12">
    <name type="scientific">Candidatus Scatoplasma merdavium</name>
    <dbReference type="NCBI Taxonomy" id="2840932"/>
    <lineage>
        <taxon>Bacteria</taxon>
        <taxon>Bacillati</taxon>
        <taxon>Bacillota</taxon>
        <taxon>Bacilli</taxon>
        <taxon>Bacillales</taxon>
        <taxon>Candidatus Scatoplasma</taxon>
    </lineage>
</organism>
<dbReference type="GO" id="GO:0043531">
    <property type="term" value="F:ADP binding"/>
    <property type="evidence" value="ECO:0007669"/>
    <property type="project" value="TreeGrafter"/>
</dbReference>
<evidence type="ECO:0000313" key="11">
    <source>
        <dbReference type="EMBL" id="MBO8414471.1"/>
    </source>
</evidence>
<dbReference type="PROSITE" id="PS00111">
    <property type="entry name" value="PGLYCERATE_KINASE"/>
    <property type="match status" value="1"/>
</dbReference>
<sequence length="79" mass="8986">MKKIVDQMNVTGKKVIVRVDFNVPMKDDGSIRDNNRIVAALPTIQELVKKGARVILMSHLGKINFKKEPEEIEKAKKKN</sequence>
<dbReference type="EMBL" id="JADING010000091">
    <property type="protein sequence ID" value="MBO8414471.1"/>
    <property type="molecule type" value="Genomic_DNA"/>
</dbReference>
<evidence type="ECO:0000256" key="8">
    <source>
        <dbReference type="ARBA" id="ARBA00022840"/>
    </source>
</evidence>
<dbReference type="Gene3D" id="3.40.50.1260">
    <property type="entry name" value="Phosphoglycerate kinase, N-terminal domain"/>
    <property type="match status" value="1"/>
</dbReference>
<evidence type="ECO:0000256" key="3">
    <source>
        <dbReference type="ARBA" id="ARBA00013061"/>
    </source>
</evidence>
<feature type="non-terminal residue" evidence="11">
    <location>
        <position position="79"/>
    </location>
</feature>
<dbReference type="SUPFAM" id="SSF53748">
    <property type="entry name" value="Phosphoglycerate kinase"/>
    <property type="match status" value="1"/>
</dbReference>
<dbReference type="InterPro" id="IPR015824">
    <property type="entry name" value="Phosphoglycerate_kinase_N"/>
</dbReference>
<reference evidence="11" key="2">
    <citation type="journal article" date="2021" name="PeerJ">
        <title>Extensive microbial diversity within the chicken gut microbiome revealed by metagenomics and culture.</title>
        <authorList>
            <person name="Gilroy R."/>
            <person name="Ravi A."/>
            <person name="Getino M."/>
            <person name="Pursley I."/>
            <person name="Horton D.L."/>
            <person name="Alikhan N.F."/>
            <person name="Baker D."/>
            <person name="Gharbi K."/>
            <person name="Hall N."/>
            <person name="Watson M."/>
            <person name="Adriaenssens E.M."/>
            <person name="Foster-Nyarko E."/>
            <person name="Jarju S."/>
            <person name="Secka A."/>
            <person name="Antonio M."/>
            <person name="Oren A."/>
            <person name="Chaudhuri R.R."/>
            <person name="La Ragione R."/>
            <person name="Hildebrand F."/>
            <person name="Pallen M.J."/>
        </authorList>
    </citation>
    <scope>NUCLEOTIDE SEQUENCE</scope>
    <source>
        <strain evidence="11">1748</strain>
    </source>
</reference>
<dbReference type="Pfam" id="PF00162">
    <property type="entry name" value="PGK"/>
    <property type="match status" value="1"/>
</dbReference>
<dbReference type="GO" id="GO:0005829">
    <property type="term" value="C:cytosol"/>
    <property type="evidence" value="ECO:0007669"/>
    <property type="project" value="TreeGrafter"/>
</dbReference>
<dbReference type="PANTHER" id="PTHR11406">
    <property type="entry name" value="PHOSPHOGLYCERATE KINASE"/>
    <property type="match status" value="1"/>
</dbReference>
<keyword evidence="5 10" id="KW-0808">Transferase</keyword>
<dbReference type="GO" id="GO:0006096">
    <property type="term" value="P:glycolytic process"/>
    <property type="evidence" value="ECO:0007669"/>
    <property type="project" value="UniProtKB-KW"/>
</dbReference>
<dbReference type="GO" id="GO:0004618">
    <property type="term" value="F:phosphoglycerate kinase activity"/>
    <property type="evidence" value="ECO:0007669"/>
    <property type="project" value="UniProtKB-EC"/>
</dbReference>
<dbReference type="AlphaFoldDB" id="A0A9D9GRU2"/>
<dbReference type="GO" id="GO:0005524">
    <property type="term" value="F:ATP binding"/>
    <property type="evidence" value="ECO:0007669"/>
    <property type="project" value="UniProtKB-KW"/>
</dbReference>
<comment type="pathway">
    <text evidence="2">Carbohydrate degradation; glycolysis; pyruvate from D-glyceraldehyde 3-phosphate: step 2/5.</text>
</comment>
<evidence type="ECO:0000256" key="6">
    <source>
        <dbReference type="ARBA" id="ARBA00022741"/>
    </source>
</evidence>
<accession>A0A9D9GRU2</accession>
<evidence type="ECO:0000256" key="10">
    <source>
        <dbReference type="RuleBase" id="RU000532"/>
    </source>
</evidence>
<dbReference type="Proteomes" id="UP000823629">
    <property type="component" value="Unassembled WGS sequence"/>
</dbReference>
<evidence type="ECO:0000313" key="12">
    <source>
        <dbReference type="Proteomes" id="UP000823629"/>
    </source>
</evidence>
<dbReference type="PRINTS" id="PR00477">
    <property type="entry name" value="PHGLYCKINASE"/>
</dbReference>
<dbReference type="InterPro" id="IPR001576">
    <property type="entry name" value="Phosphoglycerate_kinase"/>
</dbReference>
<evidence type="ECO:0000256" key="9">
    <source>
        <dbReference type="ARBA" id="ARBA00023152"/>
    </source>
</evidence>
<dbReference type="EC" id="2.7.2.3" evidence="3 10"/>
<proteinExistence type="inferred from homology"/>
<evidence type="ECO:0000256" key="1">
    <source>
        <dbReference type="ARBA" id="ARBA00000642"/>
    </source>
</evidence>
<dbReference type="InterPro" id="IPR036043">
    <property type="entry name" value="Phosphoglycerate_kinase_sf"/>
</dbReference>